<organism evidence="1 2">
    <name type="scientific">Pisolithus tinctorius Marx 270</name>
    <dbReference type="NCBI Taxonomy" id="870435"/>
    <lineage>
        <taxon>Eukaryota</taxon>
        <taxon>Fungi</taxon>
        <taxon>Dikarya</taxon>
        <taxon>Basidiomycota</taxon>
        <taxon>Agaricomycotina</taxon>
        <taxon>Agaricomycetes</taxon>
        <taxon>Agaricomycetidae</taxon>
        <taxon>Boletales</taxon>
        <taxon>Sclerodermatineae</taxon>
        <taxon>Pisolithaceae</taxon>
        <taxon>Pisolithus</taxon>
    </lineage>
</organism>
<gene>
    <name evidence="1" type="ORF">M404DRAFT_921829</name>
</gene>
<accession>A0A0C3IJB7</accession>
<protein>
    <submittedName>
        <fullName evidence="1">Uncharacterized protein</fullName>
    </submittedName>
</protein>
<name>A0A0C3IJB7_PISTI</name>
<dbReference type="AlphaFoldDB" id="A0A0C3IJB7"/>
<evidence type="ECO:0000313" key="1">
    <source>
        <dbReference type="EMBL" id="KIN97087.1"/>
    </source>
</evidence>
<dbReference type="EMBL" id="KN832035">
    <property type="protein sequence ID" value="KIN97087.1"/>
    <property type="molecule type" value="Genomic_DNA"/>
</dbReference>
<proteinExistence type="predicted"/>
<keyword evidence="2" id="KW-1185">Reference proteome</keyword>
<dbReference type="HOGENOM" id="CLU_2427948_0_0_1"/>
<dbReference type="InParanoid" id="A0A0C3IJB7"/>
<sequence>MLISVSRSLVISGEGRIDIGPQAAWKYFQSAFVLYDRLEIQVVSREPHDDGRAAILGTCSTEPGTSMYVRLVNIDQCKTALQAVDQRLFSS</sequence>
<reference evidence="1 2" key="1">
    <citation type="submission" date="2014-04" db="EMBL/GenBank/DDBJ databases">
        <authorList>
            <consortium name="DOE Joint Genome Institute"/>
            <person name="Kuo A."/>
            <person name="Kohler A."/>
            <person name="Costa M.D."/>
            <person name="Nagy L.G."/>
            <person name="Floudas D."/>
            <person name="Copeland A."/>
            <person name="Barry K.W."/>
            <person name="Cichocki N."/>
            <person name="Veneault-Fourrey C."/>
            <person name="LaButti K."/>
            <person name="Lindquist E.A."/>
            <person name="Lipzen A."/>
            <person name="Lundell T."/>
            <person name="Morin E."/>
            <person name="Murat C."/>
            <person name="Sun H."/>
            <person name="Tunlid A."/>
            <person name="Henrissat B."/>
            <person name="Grigoriev I.V."/>
            <person name="Hibbett D.S."/>
            <person name="Martin F."/>
            <person name="Nordberg H.P."/>
            <person name="Cantor M.N."/>
            <person name="Hua S.X."/>
        </authorList>
    </citation>
    <scope>NUCLEOTIDE SEQUENCE [LARGE SCALE GENOMIC DNA]</scope>
    <source>
        <strain evidence="1 2">Marx 270</strain>
    </source>
</reference>
<dbReference type="Proteomes" id="UP000054217">
    <property type="component" value="Unassembled WGS sequence"/>
</dbReference>
<evidence type="ECO:0000313" key="2">
    <source>
        <dbReference type="Proteomes" id="UP000054217"/>
    </source>
</evidence>
<reference evidence="2" key="2">
    <citation type="submission" date="2015-01" db="EMBL/GenBank/DDBJ databases">
        <title>Evolutionary Origins and Diversification of the Mycorrhizal Mutualists.</title>
        <authorList>
            <consortium name="DOE Joint Genome Institute"/>
            <consortium name="Mycorrhizal Genomics Consortium"/>
            <person name="Kohler A."/>
            <person name="Kuo A."/>
            <person name="Nagy L.G."/>
            <person name="Floudas D."/>
            <person name="Copeland A."/>
            <person name="Barry K.W."/>
            <person name="Cichocki N."/>
            <person name="Veneault-Fourrey C."/>
            <person name="LaButti K."/>
            <person name="Lindquist E.A."/>
            <person name="Lipzen A."/>
            <person name="Lundell T."/>
            <person name="Morin E."/>
            <person name="Murat C."/>
            <person name="Riley R."/>
            <person name="Ohm R."/>
            <person name="Sun H."/>
            <person name="Tunlid A."/>
            <person name="Henrissat B."/>
            <person name="Grigoriev I.V."/>
            <person name="Hibbett D.S."/>
            <person name="Martin F."/>
        </authorList>
    </citation>
    <scope>NUCLEOTIDE SEQUENCE [LARGE SCALE GENOMIC DNA]</scope>
    <source>
        <strain evidence="2">Marx 270</strain>
    </source>
</reference>